<proteinExistence type="predicted"/>
<organism evidence="5 6">
    <name type="scientific">Hapsidospora chrysogenum (strain ATCC 11550 / CBS 779.69 / DSM 880 / IAM 14645 / JCM 23072 / IMI 49137)</name>
    <name type="common">Acremonium chrysogenum</name>
    <dbReference type="NCBI Taxonomy" id="857340"/>
    <lineage>
        <taxon>Eukaryota</taxon>
        <taxon>Fungi</taxon>
        <taxon>Dikarya</taxon>
        <taxon>Ascomycota</taxon>
        <taxon>Pezizomycotina</taxon>
        <taxon>Sordariomycetes</taxon>
        <taxon>Hypocreomycetidae</taxon>
        <taxon>Hypocreales</taxon>
        <taxon>Bionectriaceae</taxon>
        <taxon>Hapsidospora</taxon>
    </lineage>
</organism>
<dbReference type="Proteomes" id="UP000029964">
    <property type="component" value="Unassembled WGS sequence"/>
</dbReference>
<keyword evidence="3" id="KW-0862">Zinc</keyword>
<accession>A0A086SZK0</accession>
<evidence type="ECO:0000313" key="5">
    <source>
        <dbReference type="EMBL" id="KFH42532.1"/>
    </source>
</evidence>
<comment type="caution">
    <text evidence="5">The sequence shown here is derived from an EMBL/GenBank/DDBJ whole genome shotgun (WGS) entry which is preliminary data.</text>
</comment>
<dbReference type="OrthoDB" id="8121437at2759"/>
<dbReference type="STRING" id="857340.A0A086SZK0"/>
<evidence type="ECO:0000259" key="4">
    <source>
        <dbReference type="SMART" id="SM01328"/>
    </source>
</evidence>
<sequence length="151" mass="17448">MSTETRFSFMFPSLHDEIVDAVTEDMGEPWFNHDEDDVHADNEYATHVMGRFTCDNPTCSKGSWGSKKVAILIQRYRNNGYNAIVFNQRCGSCNALGTFEIDEKSYIERVAYRLKKWAGVRMERQPYSTKKGLPHRRELCEGCRLGYCQEG</sequence>
<evidence type="ECO:0000256" key="1">
    <source>
        <dbReference type="ARBA" id="ARBA00022723"/>
    </source>
</evidence>
<evidence type="ECO:0000256" key="3">
    <source>
        <dbReference type="ARBA" id="ARBA00022833"/>
    </source>
</evidence>
<keyword evidence="1" id="KW-0479">Metal-binding</keyword>
<evidence type="ECO:0000256" key="2">
    <source>
        <dbReference type="ARBA" id="ARBA00022771"/>
    </source>
</evidence>
<reference evidence="6" key="1">
    <citation type="journal article" date="2014" name="Genome Announc.">
        <title>Genome sequence and annotation of Acremonium chrysogenum, producer of the beta-lactam antibiotic cephalosporin C.</title>
        <authorList>
            <person name="Terfehr D."/>
            <person name="Dahlmann T.A."/>
            <person name="Specht T."/>
            <person name="Zadra I."/>
            <person name="Kuernsteiner H."/>
            <person name="Kueck U."/>
        </authorList>
    </citation>
    <scope>NUCLEOTIDE SEQUENCE [LARGE SCALE GENOMIC DNA]</scope>
    <source>
        <strain evidence="6">ATCC 11550 / CBS 779.69 / DSM 880 / IAM 14645 / JCM 23072 / IMI 49137</strain>
    </source>
</reference>
<dbReference type="SMART" id="SM01328">
    <property type="entry name" value="zf-3CxxC"/>
    <property type="match status" value="1"/>
</dbReference>
<dbReference type="GO" id="GO:0008270">
    <property type="term" value="F:zinc ion binding"/>
    <property type="evidence" value="ECO:0007669"/>
    <property type="project" value="UniProtKB-KW"/>
</dbReference>
<protein>
    <recommendedName>
        <fullName evidence="4">3CxxC-type domain-containing protein</fullName>
    </recommendedName>
</protein>
<dbReference type="EMBL" id="JPKY01000092">
    <property type="protein sequence ID" value="KFH42532.1"/>
    <property type="molecule type" value="Genomic_DNA"/>
</dbReference>
<evidence type="ECO:0000313" key="6">
    <source>
        <dbReference type="Proteomes" id="UP000029964"/>
    </source>
</evidence>
<dbReference type="AlphaFoldDB" id="A0A086SZK0"/>
<name>A0A086SZK0_HAPC1</name>
<keyword evidence="6" id="KW-1185">Reference proteome</keyword>
<dbReference type="InterPro" id="IPR027377">
    <property type="entry name" value="ZAR1/RTP1-5-like_Znf-3CxxC"/>
</dbReference>
<dbReference type="Pfam" id="PF13695">
    <property type="entry name" value="Zn_ribbon_3CxxC"/>
    <property type="match status" value="1"/>
</dbReference>
<keyword evidence="2" id="KW-0863">Zinc-finger</keyword>
<feature type="domain" description="3CxxC-type" evidence="4">
    <location>
        <begin position="47"/>
        <end position="146"/>
    </location>
</feature>
<dbReference type="HOGENOM" id="CLU_089692_1_0_1"/>
<gene>
    <name evidence="5" type="ORF">ACRE_067530</name>
</gene>